<keyword evidence="2" id="KW-1185">Reference proteome</keyword>
<dbReference type="Proteomes" id="UP000701853">
    <property type="component" value="Chromosome 2"/>
</dbReference>
<dbReference type="GO" id="GO:0005737">
    <property type="term" value="C:cytoplasm"/>
    <property type="evidence" value="ECO:0007669"/>
    <property type="project" value="TreeGrafter"/>
</dbReference>
<reference evidence="1 2" key="1">
    <citation type="journal article" date="2021" name="bioRxiv">
        <title>The Gossypium anomalum genome as a resource for cotton improvement and evolutionary analysis of hybrid incompatibility.</title>
        <authorList>
            <person name="Grover C.E."/>
            <person name="Yuan D."/>
            <person name="Arick M.A."/>
            <person name="Miller E.R."/>
            <person name="Hu G."/>
            <person name="Peterson D.G."/>
            <person name="Wendel J.F."/>
            <person name="Udall J.A."/>
        </authorList>
    </citation>
    <scope>NUCLEOTIDE SEQUENCE [LARGE SCALE GENOMIC DNA]</scope>
    <source>
        <strain evidence="1">JFW-Udall</strain>
        <tissue evidence="1">Leaf</tissue>
    </source>
</reference>
<dbReference type="PANTHER" id="PTHR19288">
    <property type="entry name" value="4-NITROPHENYLPHOSPHATASE-RELATED"/>
    <property type="match status" value="1"/>
</dbReference>
<dbReference type="NCBIfam" id="TIGR01668">
    <property type="entry name" value="YqeG_hyp_ppase"/>
    <property type="match status" value="1"/>
</dbReference>
<dbReference type="Gene3D" id="3.40.50.1000">
    <property type="entry name" value="HAD superfamily/HAD-like"/>
    <property type="match status" value="1"/>
</dbReference>
<dbReference type="Pfam" id="PF09419">
    <property type="entry name" value="PGP_phosphatase"/>
    <property type="match status" value="1"/>
</dbReference>
<dbReference type="GO" id="GO:0008962">
    <property type="term" value="F:phosphatidylglycerophosphatase activity"/>
    <property type="evidence" value="ECO:0007669"/>
    <property type="project" value="InterPro"/>
</dbReference>
<dbReference type="InterPro" id="IPR023214">
    <property type="entry name" value="HAD_sf"/>
</dbReference>
<dbReference type="SUPFAM" id="SSF56784">
    <property type="entry name" value="HAD-like"/>
    <property type="match status" value="1"/>
</dbReference>
<organism evidence="1 2">
    <name type="scientific">Gossypium anomalum</name>
    <dbReference type="NCBI Taxonomy" id="47600"/>
    <lineage>
        <taxon>Eukaryota</taxon>
        <taxon>Viridiplantae</taxon>
        <taxon>Streptophyta</taxon>
        <taxon>Embryophyta</taxon>
        <taxon>Tracheophyta</taxon>
        <taxon>Spermatophyta</taxon>
        <taxon>Magnoliopsida</taxon>
        <taxon>eudicotyledons</taxon>
        <taxon>Gunneridae</taxon>
        <taxon>Pentapetalae</taxon>
        <taxon>rosids</taxon>
        <taxon>malvids</taxon>
        <taxon>Malvales</taxon>
        <taxon>Malvaceae</taxon>
        <taxon>Malvoideae</taxon>
        <taxon>Gossypium</taxon>
    </lineage>
</organism>
<evidence type="ECO:0000313" key="1">
    <source>
        <dbReference type="EMBL" id="KAG8501679.1"/>
    </source>
</evidence>
<proteinExistence type="predicted"/>
<accession>A0A8J6A146</accession>
<dbReference type="InterPro" id="IPR036412">
    <property type="entry name" value="HAD-like_sf"/>
</dbReference>
<dbReference type="AlphaFoldDB" id="A0A8J6A146"/>
<protein>
    <recommendedName>
        <fullName evidence="3">Haloacid dehalogenase superfamily protein</fullName>
    </recommendedName>
</protein>
<dbReference type="PANTHER" id="PTHR19288:SF25">
    <property type="entry name" value="PHOSPHATIDYLGLYCEROPHOSPHATASE GEP4, MITOCHONDRIAL"/>
    <property type="match status" value="1"/>
</dbReference>
<evidence type="ECO:0000313" key="2">
    <source>
        <dbReference type="Proteomes" id="UP000701853"/>
    </source>
</evidence>
<dbReference type="InterPro" id="IPR010021">
    <property type="entry name" value="PGPP1/Gep4"/>
</dbReference>
<dbReference type="EMBL" id="JAHUZN010000002">
    <property type="protein sequence ID" value="KAG8501679.1"/>
    <property type="molecule type" value="Genomic_DNA"/>
</dbReference>
<comment type="caution">
    <text evidence="1">The sequence shown here is derived from an EMBL/GenBank/DDBJ whole genome shotgun (WGS) entry which is preliminary data.</text>
</comment>
<dbReference type="OrthoDB" id="198652at2759"/>
<dbReference type="InterPro" id="IPR027706">
    <property type="entry name" value="PGP_Pase"/>
</dbReference>
<dbReference type="InterPro" id="IPR006549">
    <property type="entry name" value="HAD-SF_hydro_IIIA"/>
</dbReference>
<sequence>MQPVVLAAFPNCCCYPLPIHFLHFNFEHKPINLSFPRIQSQFKTLCSLALPTTTTHDFSTPQQENPNRTNSYTYPDQKSTFSNNFTLPSAKKQVIFTNMWWTDLKAAVGQRINVEGLFFSVRVFVKDRHLALPHVAVRDIRCINWSELRRRGFKGVVFDKDNTITVPYSLTLWPSLRPSIEQCKDVFGPDIAVFSNSAGLLEYDYDGSKAKKLEGTIGIKVIRHKVKKPAGTAEEIEKHFGYKSSQLIMVGDRPFTDVVYGNRNGFLTILTEPLSVVEEPFIVRQVRKLELTLVNWWFRRGLTPVSHKLLSDATQCERSTSPVRMLWIGYKWK</sequence>
<name>A0A8J6A146_9ROSI</name>
<gene>
    <name evidence="1" type="ORF">CXB51_004654</name>
</gene>
<dbReference type="FunFam" id="3.40.50.1000:FF:000148">
    <property type="entry name" value="Haloacid dehalogenase superfamily protein"/>
    <property type="match status" value="1"/>
</dbReference>
<evidence type="ECO:0008006" key="3">
    <source>
        <dbReference type="Google" id="ProtNLM"/>
    </source>
</evidence>
<dbReference type="NCBIfam" id="TIGR01662">
    <property type="entry name" value="HAD-SF-IIIA"/>
    <property type="match status" value="1"/>
</dbReference>